<proteinExistence type="inferred from homology"/>
<gene>
    <name evidence="8" type="ORF">EV44_g2930</name>
</gene>
<dbReference type="OMA" id="DYCFHVG"/>
<comment type="caution">
    <text evidence="8">The sequence shown here is derived from an EMBL/GenBank/DDBJ whole genome shotgun (WGS) entry which is preliminary data.</text>
</comment>
<dbReference type="Pfam" id="PF17681">
    <property type="entry name" value="GCP_N_terminal"/>
    <property type="match status" value="1"/>
</dbReference>
<evidence type="ECO:0000256" key="2">
    <source>
        <dbReference type="ARBA" id="ARBA00022490"/>
    </source>
</evidence>
<dbReference type="InterPro" id="IPR040457">
    <property type="entry name" value="GCP_C"/>
</dbReference>
<evidence type="ECO:0000256" key="5">
    <source>
        <dbReference type="RuleBase" id="RU363050"/>
    </source>
</evidence>
<protein>
    <recommendedName>
        <fullName evidence="5">Spindle pole body component</fullName>
    </recommendedName>
</protein>
<dbReference type="STRING" id="52586.A0A0B1PHA9"/>
<keyword evidence="9" id="KW-1185">Reference proteome</keyword>
<dbReference type="AlphaFoldDB" id="A0A0B1PHA9"/>
<sequence>MINYKQHFPFSKDAFQIPDLWASSNFLKDVSTDDCLLFSGLKLHGHKFRFLPQDQSQTQQIFFSIPKSLVAPSILLDPVDNTISLSEPSSDTQEREINEEDLWLHSELYPSIHKIFKSWDPLENIQNDQIITPYVTEVNNVIFDTIIGAPEDYLGAANDDYVLINSSIFSSSLLAVGLGRNSVLFSWDEESRTFLQTIPKLRISGFTGETLTSLTSIFIECGNIVRSLQNYAQKSYSKEASPTRIALANSVNILLRTLELKLGDLSAKQKNILQLRALFEPAHTILSCFQKLINNTIANRSDESLLSSIFEDIQVLESRTDALRNILLQILDMISKPWLRFASEWLGLQPETGQPMFISDRGKSLVKLESKILSNCQRSQNNNPEYHLDLDKIPSFIAPDDARILFEVGKSLRLLKAHHPENPLVSAKSIKSIDPPNLKWSFSCEDILQVEGKALRYEQNVKGVIREYSRGLLKAEIFVHKKNQPEIYDPSSGLFESVLKNLEADILSSNSLSNQFLLYHGTLDDLSIHLHKYLTTNEESEEAENSLSSPPISLIAALSFNPIIAAQARIVNRVCIGIFFNSHRLRDHLCLQRDFQLFGNGIFAGKLTHLIFNRVLGNTQSGKVVELRLEDKNNWPLDSSEIQLALMGILTECCLDHQSPRNKSYLENRAKKSLIGGLSFALRDLSQEEIVKCKDLDGLEALDFLRISYQPPPPLDAVITPLVLYKYDELFKFLLRLNRMLYTVTFLHKNILGWVYKWQEIDQNTKRFSMEAYHFVSCVSDYFLNIGVNATWRIFEAKLDQIEAFINRNEDFDVDQTEGLDKLRDYHERVVDQIMFVLLLKKRQRPILELLEEIFRLILEFSKLFRQQSQQCANLEFNQRVNEIYSAFSKKIEVFISVYRGLSEKKRYGDKRNLEDRDQQYRGIFTGDDLVEENTAIQLLARLELSGYYEKPGKS</sequence>
<dbReference type="EMBL" id="JNVN01000109">
    <property type="protein sequence ID" value="KHJ36216.1"/>
    <property type="molecule type" value="Genomic_DNA"/>
</dbReference>
<evidence type="ECO:0000313" key="9">
    <source>
        <dbReference type="Proteomes" id="UP000030854"/>
    </source>
</evidence>
<dbReference type="GO" id="GO:0005874">
    <property type="term" value="C:microtubule"/>
    <property type="evidence" value="ECO:0007669"/>
    <property type="project" value="UniProtKB-KW"/>
</dbReference>
<evidence type="ECO:0000256" key="3">
    <source>
        <dbReference type="ARBA" id="ARBA00022701"/>
    </source>
</evidence>
<dbReference type="GO" id="GO:0051225">
    <property type="term" value="P:spindle assembly"/>
    <property type="evidence" value="ECO:0007669"/>
    <property type="project" value="TreeGrafter"/>
</dbReference>
<comment type="subcellular location">
    <subcellularLocation>
        <location evidence="5">Cytoplasm</location>
        <location evidence="5">Cytoskeleton</location>
        <location evidence="5">Microtubule organizing center</location>
    </subcellularLocation>
</comment>
<evidence type="ECO:0000256" key="1">
    <source>
        <dbReference type="ARBA" id="ARBA00010337"/>
    </source>
</evidence>
<dbReference type="GO" id="GO:0000278">
    <property type="term" value="P:mitotic cell cycle"/>
    <property type="evidence" value="ECO:0007669"/>
    <property type="project" value="TreeGrafter"/>
</dbReference>
<dbReference type="Gene3D" id="1.20.120.1900">
    <property type="entry name" value="Gamma-tubulin complex, C-terminal domain"/>
    <property type="match status" value="1"/>
</dbReference>
<evidence type="ECO:0000259" key="7">
    <source>
        <dbReference type="Pfam" id="PF17681"/>
    </source>
</evidence>
<accession>A0A0B1PHA9</accession>
<keyword evidence="2 5" id="KW-0963">Cytoplasm</keyword>
<evidence type="ECO:0000313" key="8">
    <source>
        <dbReference type="EMBL" id="KHJ36216.1"/>
    </source>
</evidence>
<dbReference type="GO" id="GO:0005816">
    <property type="term" value="C:spindle pole body"/>
    <property type="evidence" value="ECO:0007669"/>
    <property type="project" value="UniProtKB-ARBA"/>
</dbReference>
<evidence type="ECO:0000256" key="4">
    <source>
        <dbReference type="ARBA" id="ARBA00023212"/>
    </source>
</evidence>
<dbReference type="InterPro" id="IPR042241">
    <property type="entry name" value="GCP_C_sf"/>
</dbReference>
<dbReference type="Proteomes" id="UP000030854">
    <property type="component" value="Unassembled WGS sequence"/>
</dbReference>
<evidence type="ECO:0000259" key="6">
    <source>
        <dbReference type="Pfam" id="PF04130"/>
    </source>
</evidence>
<dbReference type="GO" id="GO:0031122">
    <property type="term" value="P:cytoplasmic microtubule organization"/>
    <property type="evidence" value="ECO:0007669"/>
    <property type="project" value="TreeGrafter"/>
</dbReference>
<comment type="similarity">
    <text evidence="1 5">Belongs to the TUBGCP family.</text>
</comment>
<feature type="domain" description="Gamma tubulin complex component C-terminal" evidence="6">
    <location>
        <begin position="585"/>
        <end position="949"/>
    </location>
</feature>
<dbReference type="GO" id="GO:0007020">
    <property type="term" value="P:microtubule nucleation"/>
    <property type="evidence" value="ECO:0007669"/>
    <property type="project" value="InterPro"/>
</dbReference>
<dbReference type="HOGENOM" id="CLU_006331_0_0_1"/>
<name>A0A0B1PHA9_UNCNE</name>
<keyword evidence="3 5" id="KW-0493">Microtubule</keyword>
<dbReference type="InterPro" id="IPR007259">
    <property type="entry name" value="GCP"/>
</dbReference>
<dbReference type="GO" id="GO:0051011">
    <property type="term" value="F:microtubule minus-end binding"/>
    <property type="evidence" value="ECO:0007669"/>
    <property type="project" value="TreeGrafter"/>
</dbReference>
<organism evidence="8 9">
    <name type="scientific">Uncinula necator</name>
    <name type="common">Grape powdery mildew</name>
    <dbReference type="NCBI Taxonomy" id="52586"/>
    <lineage>
        <taxon>Eukaryota</taxon>
        <taxon>Fungi</taxon>
        <taxon>Dikarya</taxon>
        <taxon>Ascomycota</taxon>
        <taxon>Pezizomycotina</taxon>
        <taxon>Leotiomycetes</taxon>
        <taxon>Erysiphales</taxon>
        <taxon>Erysiphaceae</taxon>
        <taxon>Erysiphe</taxon>
    </lineage>
</organism>
<dbReference type="PANTHER" id="PTHR19302:SF70">
    <property type="entry name" value="GAMMA-TUBULIN COMPLEX COMPONENT 6"/>
    <property type="match status" value="1"/>
</dbReference>
<dbReference type="GO" id="GO:0000930">
    <property type="term" value="C:gamma-tubulin complex"/>
    <property type="evidence" value="ECO:0007669"/>
    <property type="project" value="TreeGrafter"/>
</dbReference>
<dbReference type="GO" id="GO:0000922">
    <property type="term" value="C:spindle pole"/>
    <property type="evidence" value="ECO:0007669"/>
    <property type="project" value="InterPro"/>
</dbReference>
<feature type="domain" description="Gamma tubulin complex component protein N-terminal" evidence="7">
    <location>
        <begin position="173"/>
        <end position="472"/>
    </location>
</feature>
<reference evidence="8 9" key="1">
    <citation type="journal article" date="2014" name="BMC Genomics">
        <title>Adaptive genomic structural variation in the grape powdery mildew pathogen, Erysiphe necator.</title>
        <authorList>
            <person name="Jones L."/>
            <person name="Riaz S."/>
            <person name="Morales-Cruz A."/>
            <person name="Amrine K.C."/>
            <person name="McGuire B."/>
            <person name="Gubler W.D."/>
            <person name="Walker M.A."/>
            <person name="Cantu D."/>
        </authorList>
    </citation>
    <scope>NUCLEOTIDE SEQUENCE [LARGE SCALE GENOMIC DNA]</scope>
    <source>
        <strain evidence="9">c</strain>
    </source>
</reference>
<keyword evidence="4 5" id="KW-0206">Cytoskeleton</keyword>
<dbReference type="Pfam" id="PF04130">
    <property type="entry name" value="GCP_C_terminal"/>
    <property type="match status" value="1"/>
</dbReference>
<dbReference type="GO" id="GO:0051321">
    <property type="term" value="P:meiotic cell cycle"/>
    <property type="evidence" value="ECO:0007669"/>
    <property type="project" value="TreeGrafter"/>
</dbReference>
<dbReference type="PANTHER" id="PTHR19302">
    <property type="entry name" value="GAMMA TUBULIN COMPLEX PROTEIN"/>
    <property type="match status" value="1"/>
</dbReference>
<dbReference type="GO" id="GO:0043015">
    <property type="term" value="F:gamma-tubulin binding"/>
    <property type="evidence" value="ECO:0007669"/>
    <property type="project" value="InterPro"/>
</dbReference>
<dbReference type="InterPro" id="IPR041470">
    <property type="entry name" value="GCP_N"/>
</dbReference>